<dbReference type="AlphaFoldDB" id="A0AAE9I8E9"/>
<dbReference type="NCBIfam" id="NF008362">
    <property type="entry name" value="PRK11152.1"/>
    <property type="match status" value="1"/>
</dbReference>
<sequence>MTHYSLFIKARFCPEVLERILRVIRHRGFELHTLNMLSYSKFNKKKINILLTVSSNRAIYLLSAQLNKLMDIHYIKIE</sequence>
<gene>
    <name evidence="2" type="primary">ilvM</name>
    <name evidence="2" type="ORF">M9394_01360</name>
    <name evidence="1" type="ORF">M9404_02715</name>
</gene>
<dbReference type="Proteomes" id="UP001056483">
    <property type="component" value="Chromosome"/>
</dbReference>
<dbReference type="EC" id="2.2.1.6" evidence="2"/>
<dbReference type="GO" id="GO:0003984">
    <property type="term" value="F:acetolactate synthase activity"/>
    <property type="evidence" value="ECO:0007669"/>
    <property type="project" value="UniProtKB-EC"/>
</dbReference>
<protein>
    <submittedName>
        <fullName evidence="2">Acetolactate synthase 2 small subunit</fullName>
        <ecNumber evidence="2">2.2.1.6</ecNumber>
    </submittedName>
</protein>
<evidence type="ECO:0000313" key="2">
    <source>
        <dbReference type="EMBL" id="URJ27769.1"/>
    </source>
</evidence>
<evidence type="ECO:0000313" key="3">
    <source>
        <dbReference type="Proteomes" id="UP001056323"/>
    </source>
</evidence>
<proteinExistence type="predicted"/>
<dbReference type="InterPro" id="IPR045865">
    <property type="entry name" value="ACT-like_dom_sf"/>
</dbReference>
<dbReference type="KEGG" id="bhb:M9394_01360"/>
<dbReference type="EMBL" id="CP097750">
    <property type="protein sequence ID" value="URJ24414.1"/>
    <property type="molecule type" value="Genomic_DNA"/>
</dbReference>
<reference evidence="2" key="1">
    <citation type="submission" date="2022-05" db="EMBL/GenBank/DDBJ databases">
        <title>Impact of host demography and evolutionary history on endosymbiont molecular evolution: a test in carpenter ants (Genus Camponotus) and their Blochmannia endosymbionts.</title>
        <authorList>
            <person name="Manthey J.D."/>
            <person name="Giron J.C."/>
            <person name="Hruska J.P."/>
        </authorList>
    </citation>
    <scope>NUCLEOTIDE SEQUENCE</scope>
    <source>
        <strain evidence="2">C-049</strain>
        <strain evidence="1">C-050</strain>
    </source>
</reference>
<accession>A0AAE9I8E9</accession>
<dbReference type="Gene3D" id="3.30.70.260">
    <property type="match status" value="1"/>
</dbReference>
<keyword evidence="4" id="KW-1185">Reference proteome</keyword>
<keyword evidence="2" id="KW-0808">Transferase</keyword>
<organism evidence="2 3">
    <name type="scientific">Candidatus Blochmanniella camponoti</name>
    <dbReference type="NCBI Taxonomy" id="108080"/>
    <lineage>
        <taxon>Bacteria</taxon>
        <taxon>Pseudomonadati</taxon>
        <taxon>Pseudomonadota</taxon>
        <taxon>Gammaproteobacteria</taxon>
        <taxon>Enterobacterales</taxon>
        <taxon>Enterobacteriaceae</taxon>
        <taxon>ant endosymbionts</taxon>
        <taxon>Candidatus Blochmanniella</taxon>
    </lineage>
</organism>
<dbReference type="SUPFAM" id="SSF55021">
    <property type="entry name" value="ACT-like"/>
    <property type="match status" value="1"/>
</dbReference>
<evidence type="ECO:0000313" key="4">
    <source>
        <dbReference type="Proteomes" id="UP001056483"/>
    </source>
</evidence>
<dbReference type="RefSeq" id="WP_250231737.1">
    <property type="nucleotide sequence ID" value="NZ_CP097749.1"/>
</dbReference>
<name>A0AAE9I8E9_9ENTR</name>
<dbReference type="Proteomes" id="UP001056323">
    <property type="component" value="Chromosome"/>
</dbReference>
<dbReference type="EMBL" id="CP097751">
    <property type="protein sequence ID" value="URJ27769.1"/>
    <property type="molecule type" value="Genomic_DNA"/>
</dbReference>
<evidence type="ECO:0000313" key="1">
    <source>
        <dbReference type="EMBL" id="URJ24414.1"/>
    </source>
</evidence>
<dbReference type="Pfam" id="PF13710">
    <property type="entry name" value="ACT_5"/>
    <property type="match status" value="1"/>
</dbReference>